<dbReference type="Gene3D" id="3.30.450.40">
    <property type="match status" value="2"/>
</dbReference>
<sequence>MLNYIGVMTGAPFPPDEYARLLALAQYEILDTPQEEAFDRITRLAAHLLGTPVAFINFVDQFRQWNKSAYGPGNTTAARRDSVCAWTILQEGPMVIENAHADPRFAHNPMVTGTPHIHMYAGTPLTTPSGHRIGTLCVTDDQPHPLSADDLKSLQDLADLVVSELELRARTVYLNRELQAQTLRNVDLQRGLDQAQVLEGITQLMGLDLTPEETTVAASSLLGEALDADYTGLIVFEDGGVRVRVAHQHPRVPQTTRDLPGQFSDWPLSLTHALRGLQQPLYLDNYPAHPHALKVLVAAGVQQIAWIPLGTHGPTTPLLMAVRLEGSEATRWRSSDRALLEAAGRSVRSALERRQTVTLARQEARRDPLTGALNRRALDEDLARLEGLAQPFTLAGIDLDGLKTINDQHGHGLGDRVLQMFAGSLKTTLDTSAQVFRVGGDEFVVLGRAPETQIRSAVNAAVLAVRQVAPLKGASVGTVRSSEGSGDALLAMADGRMYEVKRGR</sequence>
<comment type="caution">
    <text evidence="2">The sequence shown here is derived from an EMBL/GenBank/DDBJ whole genome shotgun (WGS) entry which is preliminary data.</text>
</comment>
<dbReference type="PANTHER" id="PTHR43102">
    <property type="entry name" value="SLR1143 PROTEIN"/>
    <property type="match status" value="1"/>
</dbReference>
<dbReference type="Pfam" id="PF00990">
    <property type="entry name" value="GGDEF"/>
    <property type="match status" value="1"/>
</dbReference>
<dbReference type="AlphaFoldDB" id="A0A1U7NXQ7"/>
<dbReference type="Gene3D" id="3.30.70.270">
    <property type="match status" value="1"/>
</dbReference>
<dbReference type="InterPro" id="IPR029016">
    <property type="entry name" value="GAF-like_dom_sf"/>
</dbReference>
<dbReference type="InterPro" id="IPR043128">
    <property type="entry name" value="Rev_trsase/Diguanyl_cyclase"/>
</dbReference>
<keyword evidence="2" id="KW-0418">Kinase</keyword>
<dbReference type="InterPro" id="IPR003018">
    <property type="entry name" value="GAF"/>
</dbReference>
<dbReference type="SMART" id="SM00267">
    <property type="entry name" value="GGDEF"/>
    <property type="match status" value="1"/>
</dbReference>
<dbReference type="SMART" id="SM00065">
    <property type="entry name" value="GAF"/>
    <property type="match status" value="2"/>
</dbReference>
<keyword evidence="2" id="KW-0808">Transferase</keyword>
<dbReference type="Pfam" id="PF01590">
    <property type="entry name" value="GAF"/>
    <property type="match status" value="1"/>
</dbReference>
<dbReference type="SUPFAM" id="SSF55781">
    <property type="entry name" value="GAF domain-like"/>
    <property type="match status" value="2"/>
</dbReference>
<evidence type="ECO:0000313" key="2">
    <source>
        <dbReference type="EMBL" id="OLV17705.1"/>
    </source>
</evidence>
<dbReference type="PANTHER" id="PTHR43102:SF2">
    <property type="entry name" value="GAF DOMAIN-CONTAINING PROTEIN"/>
    <property type="match status" value="1"/>
</dbReference>
<dbReference type="SUPFAM" id="SSF55073">
    <property type="entry name" value="Nucleotide cyclase"/>
    <property type="match status" value="1"/>
</dbReference>
<gene>
    <name evidence="2" type="ORF">BOO71_0007957</name>
</gene>
<accession>A0A1U7NXQ7</accession>
<name>A0A1U7NXQ7_9DEIO</name>
<proteinExistence type="predicted"/>
<organism evidence="2 3">
    <name type="scientific">Deinococcus marmoris</name>
    <dbReference type="NCBI Taxonomy" id="249408"/>
    <lineage>
        <taxon>Bacteria</taxon>
        <taxon>Thermotogati</taxon>
        <taxon>Deinococcota</taxon>
        <taxon>Deinococci</taxon>
        <taxon>Deinococcales</taxon>
        <taxon>Deinococcaceae</taxon>
        <taxon>Deinococcus</taxon>
    </lineage>
</organism>
<protein>
    <submittedName>
        <fullName evidence="2">Sensor histidine kinase</fullName>
    </submittedName>
</protein>
<evidence type="ECO:0000259" key="1">
    <source>
        <dbReference type="PROSITE" id="PS50887"/>
    </source>
</evidence>
<dbReference type="Proteomes" id="UP000186607">
    <property type="component" value="Unassembled WGS sequence"/>
</dbReference>
<dbReference type="PROSITE" id="PS50887">
    <property type="entry name" value="GGDEF"/>
    <property type="match status" value="1"/>
</dbReference>
<keyword evidence="3" id="KW-1185">Reference proteome</keyword>
<reference evidence="2 3" key="1">
    <citation type="submission" date="2017-01" db="EMBL/GenBank/DDBJ databases">
        <title>Genome Analysis of Deinococcus marmoris KOPRI26562.</title>
        <authorList>
            <person name="Kim J.H."/>
            <person name="Oh H.-M."/>
        </authorList>
    </citation>
    <scope>NUCLEOTIDE SEQUENCE [LARGE SCALE GENOMIC DNA]</scope>
    <source>
        <strain evidence="2 3">KOPRI26562</strain>
    </source>
</reference>
<dbReference type="InterPro" id="IPR029787">
    <property type="entry name" value="Nucleotide_cyclase"/>
</dbReference>
<feature type="domain" description="GGDEF" evidence="1">
    <location>
        <begin position="390"/>
        <end position="504"/>
    </location>
</feature>
<dbReference type="EMBL" id="MSTI01000091">
    <property type="protein sequence ID" value="OLV17705.1"/>
    <property type="molecule type" value="Genomic_DNA"/>
</dbReference>
<dbReference type="STRING" id="249408.BOO71_0007957"/>
<dbReference type="eggNOG" id="COG2203">
    <property type="taxonomic scope" value="Bacteria"/>
</dbReference>
<dbReference type="CDD" id="cd01949">
    <property type="entry name" value="GGDEF"/>
    <property type="match status" value="1"/>
</dbReference>
<dbReference type="GO" id="GO:0016301">
    <property type="term" value="F:kinase activity"/>
    <property type="evidence" value="ECO:0007669"/>
    <property type="project" value="UniProtKB-KW"/>
</dbReference>
<dbReference type="NCBIfam" id="TIGR00254">
    <property type="entry name" value="GGDEF"/>
    <property type="match status" value="1"/>
</dbReference>
<dbReference type="eggNOG" id="COG2199">
    <property type="taxonomic scope" value="Bacteria"/>
</dbReference>
<evidence type="ECO:0000313" key="3">
    <source>
        <dbReference type="Proteomes" id="UP000186607"/>
    </source>
</evidence>
<dbReference type="InterPro" id="IPR000160">
    <property type="entry name" value="GGDEF_dom"/>
</dbReference>